<gene>
    <name evidence="1" type="ORF">G7Z17_g216</name>
</gene>
<dbReference type="OrthoDB" id="5051306at2759"/>
<dbReference type="InterPro" id="IPR008441">
    <property type="entry name" value="AfumC-like_glycosyl_Trfase"/>
</dbReference>
<keyword evidence="2" id="KW-1185">Reference proteome</keyword>
<evidence type="ECO:0008006" key="3">
    <source>
        <dbReference type="Google" id="ProtNLM"/>
    </source>
</evidence>
<dbReference type="Proteomes" id="UP000722485">
    <property type="component" value="Unassembled WGS sequence"/>
</dbReference>
<dbReference type="Gene3D" id="3.90.550.20">
    <property type="match status" value="1"/>
</dbReference>
<dbReference type="EMBL" id="JAANBB010000002">
    <property type="protein sequence ID" value="KAF7557906.1"/>
    <property type="molecule type" value="Genomic_DNA"/>
</dbReference>
<name>A0A9P5HNL9_9HYPO</name>
<protein>
    <recommendedName>
        <fullName evidence="3">Capsule polysaccharide biosynthesis protein</fullName>
    </recommendedName>
</protein>
<dbReference type="Pfam" id="PF05704">
    <property type="entry name" value="Caps_synth"/>
    <property type="match status" value="1"/>
</dbReference>
<accession>A0A9P5HNL9</accession>
<evidence type="ECO:0000313" key="1">
    <source>
        <dbReference type="EMBL" id="KAF7557906.1"/>
    </source>
</evidence>
<organism evidence="1 2">
    <name type="scientific">Cylindrodendrum hubeiense</name>
    <dbReference type="NCBI Taxonomy" id="595255"/>
    <lineage>
        <taxon>Eukaryota</taxon>
        <taxon>Fungi</taxon>
        <taxon>Dikarya</taxon>
        <taxon>Ascomycota</taxon>
        <taxon>Pezizomycotina</taxon>
        <taxon>Sordariomycetes</taxon>
        <taxon>Hypocreomycetidae</taxon>
        <taxon>Hypocreales</taxon>
        <taxon>Nectriaceae</taxon>
        <taxon>Cylindrodendrum</taxon>
    </lineage>
</organism>
<evidence type="ECO:0000313" key="2">
    <source>
        <dbReference type="Proteomes" id="UP000722485"/>
    </source>
</evidence>
<proteinExistence type="predicted"/>
<dbReference type="AlphaFoldDB" id="A0A9P5HNL9"/>
<dbReference type="SUPFAM" id="SSF53448">
    <property type="entry name" value="Nucleotide-diphospho-sugar transferases"/>
    <property type="match status" value="1"/>
</dbReference>
<dbReference type="GO" id="GO:0016757">
    <property type="term" value="F:glycosyltransferase activity"/>
    <property type="evidence" value="ECO:0007669"/>
    <property type="project" value="InterPro"/>
</dbReference>
<dbReference type="InterPro" id="IPR029044">
    <property type="entry name" value="Nucleotide-diphossugar_trans"/>
</dbReference>
<comment type="caution">
    <text evidence="1">The sequence shown here is derived from an EMBL/GenBank/DDBJ whole genome shotgun (WGS) entry which is preliminary data.</text>
</comment>
<sequence>MESQPYPIPEGVDAIPNEALDARPDSEVDYDLLHPRAISDEKNIWFFWHQGFSHMHPYTQRTVRSWHRRFSKKGWVVRVVDRNPSSPLNVANVLDLNDPDTFPRAFTDGTIEGDYALQHTSDLVRWPLLLKYGGVYADVGFIQIGDLDRMWNETVANSESPYEILSYNCGGVDDRSLTNYFLASKKNNPLFLRSHRLLLELWAADGGRTSTEGMHSSPLLKGVPLMGSSLSFEEDGKVFGPQEVSKMLSDYIIQGQAMTLVMGLLDEEDGWNGPKYCANNIFAIDYMVGSQLINEMTSWNGPKQFELMSLPLPKEGEAESADQQKAREIVEACLKKSFGFKLAHGLILRVLGDTLGSLWRKHTGADDVPGTYGHWLRYGTSHWNPVELPTRQEFKVIEPYKTGPLLREV</sequence>
<reference evidence="1" key="1">
    <citation type="submission" date="2020-03" db="EMBL/GenBank/DDBJ databases">
        <title>Draft Genome Sequence of Cylindrodendrum hubeiense.</title>
        <authorList>
            <person name="Buettner E."/>
            <person name="Kellner H."/>
        </authorList>
    </citation>
    <scope>NUCLEOTIDE SEQUENCE</scope>
    <source>
        <strain evidence="1">IHI 201604</strain>
    </source>
</reference>